<dbReference type="SUPFAM" id="SSF52540">
    <property type="entry name" value="P-loop containing nucleoside triphosphate hydrolases"/>
    <property type="match status" value="1"/>
</dbReference>
<evidence type="ECO:0000256" key="1">
    <source>
        <dbReference type="ARBA" id="ARBA00005417"/>
    </source>
</evidence>
<dbReference type="InterPro" id="IPR027417">
    <property type="entry name" value="P-loop_NTPase"/>
</dbReference>
<dbReference type="Proteomes" id="UP000824101">
    <property type="component" value="Unassembled WGS sequence"/>
</dbReference>
<dbReference type="PANTHER" id="PTHR43117">
    <property type="entry name" value="OSMOPROTECTANT IMPORT ATP-BINDING PROTEIN OSMV"/>
    <property type="match status" value="1"/>
</dbReference>
<gene>
    <name evidence="7" type="ORF">IAA17_06085</name>
</gene>
<dbReference type="EMBL" id="DXBC01000094">
    <property type="protein sequence ID" value="HIZ79340.1"/>
    <property type="molecule type" value="Genomic_DNA"/>
</dbReference>
<sequence>MEPIIRFERVSKTYGTEPVLKEFSLDVFPGEFLTVIGRSGCGKTTALKLVNGLITPDKGRVLVRGQEVREADLVDLRRHIGYAIQNVGLFPHMTVAKNIAYVPSISGLPGWKKEEGRKKAEELLRLVGLDESLTGRFPRELSGGQRQRVGIARALAASPDILLMDEPFGAVDEITRIQLQDEILRIHEERKLTVLFVTHDIEEALKLGTRTLVMEKGRAVQCDPPSRLLKAPATEFVEQLVCRRRELDVRV</sequence>
<evidence type="ECO:0000313" key="8">
    <source>
        <dbReference type="Proteomes" id="UP000824101"/>
    </source>
</evidence>
<reference evidence="7" key="1">
    <citation type="journal article" date="2021" name="PeerJ">
        <title>Extensive microbial diversity within the chicken gut microbiome revealed by metagenomics and culture.</title>
        <authorList>
            <person name="Gilroy R."/>
            <person name="Ravi A."/>
            <person name="Getino M."/>
            <person name="Pursley I."/>
            <person name="Horton D.L."/>
            <person name="Alikhan N.F."/>
            <person name="Baker D."/>
            <person name="Gharbi K."/>
            <person name="Hall N."/>
            <person name="Watson M."/>
            <person name="Adriaenssens E.M."/>
            <person name="Foster-Nyarko E."/>
            <person name="Jarju S."/>
            <person name="Secka A."/>
            <person name="Antonio M."/>
            <person name="Oren A."/>
            <person name="Chaudhuri R.R."/>
            <person name="La Ragione R."/>
            <person name="Hildebrand F."/>
            <person name="Pallen M.J."/>
        </authorList>
    </citation>
    <scope>NUCLEOTIDE SEQUENCE</scope>
    <source>
        <strain evidence="7">ChiBcec1-1093</strain>
    </source>
</reference>
<dbReference type="FunFam" id="3.40.50.300:FF:000425">
    <property type="entry name" value="Probable ABC transporter, ATP-binding subunit"/>
    <property type="match status" value="1"/>
</dbReference>
<dbReference type="GO" id="GO:0005524">
    <property type="term" value="F:ATP binding"/>
    <property type="evidence" value="ECO:0007669"/>
    <property type="project" value="UniProtKB-KW"/>
</dbReference>
<evidence type="ECO:0000256" key="4">
    <source>
        <dbReference type="ARBA" id="ARBA00022840"/>
    </source>
</evidence>
<dbReference type="SMART" id="SM00382">
    <property type="entry name" value="AAA"/>
    <property type="match status" value="1"/>
</dbReference>
<evidence type="ECO:0000256" key="2">
    <source>
        <dbReference type="ARBA" id="ARBA00022448"/>
    </source>
</evidence>
<dbReference type="InterPro" id="IPR003593">
    <property type="entry name" value="AAA+_ATPase"/>
</dbReference>
<name>A0A9D2K4Z2_9FIRM</name>
<dbReference type="InterPro" id="IPR017871">
    <property type="entry name" value="ABC_transporter-like_CS"/>
</dbReference>
<comment type="similarity">
    <text evidence="1">Belongs to the ABC transporter superfamily.</text>
</comment>
<keyword evidence="3" id="KW-0547">Nucleotide-binding</keyword>
<dbReference type="PANTHER" id="PTHR43117:SF4">
    <property type="entry name" value="OSMOPROTECTANT IMPORT ATP-BINDING PROTEIN OSMV"/>
    <property type="match status" value="1"/>
</dbReference>
<dbReference type="Gene3D" id="3.40.50.300">
    <property type="entry name" value="P-loop containing nucleotide triphosphate hydrolases"/>
    <property type="match status" value="1"/>
</dbReference>
<evidence type="ECO:0000259" key="6">
    <source>
        <dbReference type="PROSITE" id="PS50893"/>
    </source>
</evidence>
<dbReference type="AlphaFoldDB" id="A0A9D2K4Z2"/>
<dbReference type="InterPro" id="IPR003439">
    <property type="entry name" value="ABC_transporter-like_ATP-bd"/>
</dbReference>
<evidence type="ECO:0000313" key="7">
    <source>
        <dbReference type="EMBL" id="HIZ79340.1"/>
    </source>
</evidence>
<organism evidence="7 8">
    <name type="scientific">Candidatus Lachnoclostridium stercorigallinarum</name>
    <dbReference type="NCBI Taxonomy" id="2838634"/>
    <lineage>
        <taxon>Bacteria</taxon>
        <taxon>Bacillati</taxon>
        <taxon>Bacillota</taxon>
        <taxon>Clostridia</taxon>
        <taxon>Lachnospirales</taxon>
        <taxon>Lachnospiraceae</taxon>
    </lineage>
</organism>
<keyword evidence="4 7" id="KW-0067">ATP-binding</keyword>
<evidence type="ECO:0000256" key="3">
    <source>
        <dbReference type="ARBA" id="ARBA00022741"/>
    </source>
</evidence>
<dbReference type="PROSITE" id="PS50893">
    <property type="entry name" value="ABC_TRANSPORTER_2"/>
    <property type="match status" value="1"/>
</dbReference>
<protein>
    <recommendedName>
        <fullName evidence="5">ABC-type quaternary amine transporter</fullName>
        <ecNumber evidence="5">7.6.2.9</ecNumber>
    </recommendedName>
</protein>
<dbReference type="GO" id="GO:0015418">
    <property type="term" value="F:ABC-type quaternary ammonium compound transporting activity"/>
    <property type="evidence" value="ECO:0007669"/>
    <property type="project" value="UniProtKB-EC"/>
</dbReference>
<dbReference type="PROSITE" id="PS00211">
    <property type="entry name" value="ABC_TRANSPORTER_1"/>
    <property type="match status" value="1"/>
</dbReference>
<proteinExistence type="inferred from homology"/>
<comment type="caution">
    <text evidence="7">The sequence shown here is derived from an EMBL/GenBank/DDBJ whole genome shotgun (WGS) entry which is preliminary data.</text>
</comment>
<accession>A0A9D2K4Z2</accession>
<keyword evidence="2" id="KW-0813">Transport</keyword>
<evidence type="ECO:0000256" key="5">
    <source>
        <dbReference type="ARBA" id="ARBA00066388"/>
    </source>
</evidence>
<dbReference type="GO" id="GO:0016887">
    <property type="term" value="F:ATP hydrolysis activity"/>
    <property type="evidence" value="ECO:0007669"/>
    <property type="project" value="InterPro"/>
</dbReference>
<dbReference type="Pfam" id="PF00005">
    <property type="entry name" value="ABC_tran"/>
    <property type="match status" value="1"/>
</dbReference>
<dbReference type="EC" id="7.6.2.9" evidence="5"/>
<reference evidence="7" key="2">
    <citation type="submission" date="2021-04" db="EMBL/GenBank/DDBJ databases">
        <authorList>
            <person name="Gilroy R."/>
        </authorList>
    </citation>
    <scope>NUCLEOTIDE SEQUENCE</scope>
    <source>
        <strain evidence="7">ChiBcec1-1093</strain>
    </source>
</reference>
<feature type="domain" description="ABC transporter" evidence="6">
    <location>
        <begin position="5"/>
        <end position="241"/>
    </location>
</feature>